<dbReference type="PROSITE" id="PS00216">
    <property type="entry name" value="SUGAR_TRANSPORT_1"/>
    <property type="match status" value="1"/>
</dbReference>
<feature type="transmembrane region" description="Helical" evidence="7">
    <location>
        <begin position="162"/>
        <end position="184"/>
    </location>
</feature>
<gene>
    <name evidence="9" type="ORF">BHV28_08760</name>
</gene>
<evidence type="ECO:0000256" key="6">
    <source>
        <dbReference type="ARBA" id="ARBA00023136"/>
    </source>
</evidence>
<evidence type="ECO:0000256" key="2">
    <source>
        <dbReference type="ARBA" id="ARBA00022448"/>
    </source>
</evidence>
<feature type="transmembrane region" description="Helical" evidence="7">
    <location>
        <begin position="123"/>
        <end position="150"/>
    </location>
</feature>
<keyword evidence="4 7" id="KW-0812">Transmembrane</keyword>
<accession>A0A1U9JUL4</accession>
<keyword evidence="3" id="KW-1003">Cell membrane</keyword>
<reference evidence="9 10" key="1">
    <citation type="journal article" date="2010" name="Science">
        <title>Genomic comparison of the ants Camponotus floridanus and Harpegnathos saltator.</title>
        <authorList>
            <person name="Bonasio R."/>
            <person name="Zhang G."/>
            <person name="Ye C."/>
            <person name="Mutti N.S."/>
            <person name="Fang X."/>
            <person name="Qin N."/>
            <person name="Donahue G."/>
            <person name="Yang P."/>
            <person name="Li Q."/>
            <person name="Li C."/>
            <person name="Zhang P."/>
            <person name="Huang Z."/>
            <person name="Berger S.L."/>
            <person name="Reinberg D."/>
            <person name="Wang J."/>
            <person name="Liebig J."/>
        </authorList>
    </citation>
    <scope>NUCLEOTIDE SEQUENCE [LARGE SCALE GENOMIC DNA]</scope>
    <source>
        <strain evidence="9 10">Hsal</strain>
    </source>
</reference>
<evidence type="ECO:0000256" key="5">
    <source>
        <dbReference type="ARBA" id="ARBA00022989"/>
    </source>
</evidence>
<dbReference type="InterPro" id="IPR020846">
    <property type="entry name" value="MFS_dom"/>
</dbReference>
<dbReference type="EMBL" id="CP017315">
    <property type="protein sequence ID" value="AQS41575.1"/>
    <property type="molecule type" value="Genomic_DNA"/>
</dbReference>
<dbReference type="Pfam" id="PF00083">
    <property type="entry name" value="Sugar_tr"/>
    <property type="match status" value="1"/>
</dbReference>
<dbReference type="Proteomes" id="UP000188912">
    <property type="component" value="Chromosome"/>
</dbReference>
<dbReference type="GO" id="GO:0005886">
    <property type="term" value="C:plasma membrane"/>
    <property type="evidence" value="ECO:0007669"/>
    <property type="project" value="UniProtKB-SubCell"/>
</dbReference>
<feature type="transmembrane region" description="Helical" evidence="7">
    <location>
        <begin position="55"/>
        <end position="78"/>
    </location>
</feature>
<reference evidence="9 10" key="2">
    <citation type="journal article" date="2016" name="Sci. Rep.">
        <title>The genome of Rhizobiales bacteria in predatory ants reveals urease gene functions but no genes for nitrogen fixation.</title>
        <authorList>
            <person name="Neuvonen M.M."/>
            <person name="Tamarit D."/>
            <person name="Naslund K."/>
            <person name="Liebig J."/>
            <person name="Feldhaar H."/>
            <person name="Moran N.A."/>
            <person name="Guy L."/>
            <person name="Andersson S.G."/>
        </authorList>
    </citation>
    <scope>NUCLEOTIDE SEQUENCE [LARGE SCALE GENOMIC DNA]</scope>
    <source>
        <strain evidence="9 10">Hsal</strain>
    </source>
</reference>
<evidence type="ECO:0000256" key="1">
    <source>
        <dbReference type="ARBA" id="ARBA00004651"/>
    </source>
</evidence>
<name>A0A1U9JUL4_9HYPH</name>
<keyword evidence="5 7" id="KW-1133">Transmembrane helix</keyword>
<keyword evidence="2" id="KW-0813">Transport</keyword>
<comment type="subcellular location">
    <subcellularLocation>
        <location evidence="1">Cell membrane</location>
        <topology evidence="1">Multi-pass membrane protein</topology>
    </subcellularLocation>
</comment>
<feature type="transmembrane region" description="Helical" evidence="7">
    <location>
        <begin position="408"/>
        <end position="427"/>
    </location>
</feature>
<dbReference type="KEGG" id="thd:BHV28_08760"/>
<dbReference type="PROSITE" id="PS50850">
    <property type="entry name" value="MFS"/>
    <property type="match status" value="1"/>
</dbReference>
<dbReference type="SUPFAM" id="SSF103473">
    <property type="entry name" value="MFS general substrate transporter"/>
    <property type="match status" value="1"/>
</dbReference>
<evidence type="ECO:0000259" key="8">
    <source>
        <dbReference type="PROSITE" id="PS50850"/>
    </source>
</evidence>
<feature type="transmembrane region" description="Helical" evidence="7">
    <location>
        <begin position="316"/>
        <end position="335"/>
    </location>
</feature>
<feature type="transmembrane region" description="Helical" evidence="7">
    <location>
        <begin position="291"/>
        <end position="309"/>
    </location>
</feature>
<dbReference type="AlphaFoldDB" id="A0A1U9JUL4"/>
<dbReference type="Gene3D" id="1.20.1250.20">
    <property type="entry name" value="MFS general substrate transporter like domains"/>
    <property type="match status" value="2"/>
</dbReference>
<feature type="transmembrane region" description="Helical" evidence="7">
    <location>
        <begin position="196"/>
        <end position="217"/>
    </location>
</feature>
<dbReference type="InterPro" id="IPR005828">
    <property type="entry name" value="MFS_sugar_transport-like"/>
</dbReference>
<dbReference type="PANTHER" id="PTHR43045:SF2">
    <property type="entry name" value="INNER MEMBRANE METABOLITE TRANSPORT PROTEIN YHJE"/>
    <property type="match status" value="1"/>
</dbReference>
<evidence type="ECO:0000313" key="10">
    <source>
        <dbReference type="Proteomes" id="UP000188912"/>
    </source>
</evidence>
<evidence type="ECO:0000313" key="9">
    <source>
        <dbReference type="EMBL" id="AQS41575.1"/>
    </source>
</evidence>
<protein>
    <submittedName>
        <fullName evidence="9">MFS transporter, metabolite:H+ symporter (MHS)family protein</fullName>
    </submittedName>
</protein>
<dbReference type="STRING" id="1902579.BHV28_08760"/>
<feature type="transmembrane region" description="Helical" evidence="7">
    <location>
        <begin position="17"/>
        <end position="43"/>
    </location>
</feature>
<proteinExistence type="predicted"/>
<feature type="domain" description="Major facilitator superfamily (MFS) profile" evidence="8">
    <location>
        <begin position="17"/>
        <end position="432"/>
    </location>
</feature>
<sequence>MSPATTTANKRNSTFQILIASLIGTTIEFFDFYVFATAAALFFPQLFFPNGNAAAAQLQSFAVFAAAFIARPVGSVLFGHFGDKVGRKTTLVAALLCMGISTVLIGFLPTYNTTIGGVQFGWWAPFLLILCRIGQGIGLGGEWGGAVLLATENAPKEKRGRYAMFPQLGAPIGLFLSAGTFWIMLRFFSENQLLSWGWRIPFLVSIVLIVIGLWVRLTISETAEFKKAVAREERVKYPIVDVVLKYPRALILGSFAAMATFVLFHMFTAYLLSYTQTVMHLPLHQALEIELAGAIFFCLLIPVSGYLSDIVGRRRLMMLVTLSIGLFSFTMPWFLDHGVWGAFGLSMAGLGIMGMTYGPIGAVLASPFPTALRYTGASITFNLAGILGGSFAPYISTLLMQKYNDTAYLGYYLLASALISLLCLFLFSNREISS</sequence>
<dbReference type="InterPro" id="IPR036259">
    <property type="entry name" value="MFS_trans_sf"/>
</dbReference>
<feature type="transmembrane region" description="Helical" evidence="7">
    <location>
        <begin position="249"/>
        <end position="271"/>
    </location>
</feature>
<evidence type="ECO:0000256" key="4">
    <source>
        <dbReference type="ARBA" id="ARBA00022692"/>
    </source>
</evidence>
<feature type="transmembrane region" description="Helical" evidence="7">
    <location>
        <begin position="90"/>
        <end position="111"/>
    </location>
</feature>
<organism evidence="9 10">
    <name type="scientific">Candidatus Tokpelaia hoelldobleri</name>
    <dbReference type="NCBI Taxonomy" id="1902579"/>
    <lineage>
        <taxon>Bacteria</taxon>
        <taxon>Pseudomonadati</taxon>
        <taxon>Pseudomonadota</taxon>
        <taxon>Alphaproteobacteria</taxon>
        <taxon>Hyphomicrobiales</taxon>
        <taxon>Candidatus Tokpelaia</taxon>
    </lineage>
</organism>
<feature type="transmembrane region" description="Helical" evidence="7">
    <location>
        <begin position="377"/>
        <end position="396"/>
    </location>
</feature>
<dbReference type="Pfam" id="PF07690">
    <property type="entry name" value="MFS_1"/>
    <property type="match status" value="1"/>
</dbReference>
<dbReference type="GO" id="GO:0022857">
    <property type="term" value="F:transmembrane transporter activity"/>
    <property type="evidence" value="ECO:0007669"/>
    <property type="project" value="InterPro"/>
</dbReference>
<keyword evidence="10" id="KW-1185">Reference proteome</keyword>
<dbReference type="InterPro" id="IPR011701">
    <property type="entry name" value="MFS"/>
</dbReference>
<dbReference type="InterPro" id="IPR005829">
    <property type="entry name" value="Sugar_transporter_CS"/>
</dbReference>
<evidence type="ECO:0000256" key="3">
    <source>
        <dbReference type="ARBA" id="ARBA00022475"/>
    </source>
</evidence>
<feature type="transmembrane region" description="Helical" evidence="7">
    <location>
        <begin position="341"/>
        <end position="365"/>
    </location>
</feature>
<keyword evidence="6 7" id="KW-0472">Membrane</keyword>
<dbReference type="PANTHER" id="PTHR43045">
    <property type="entry name" value="SHIKIMATE TRANSPORTER"/>
    <property type="match status" value="1"/>
</dbReference>
<dbReference type="CDD" id="cd17369">
    <property type="entry name" value="MFS_ShiA_like"/>
    <property type="match status" value="1"/>
</dbReference>
<evidence type="ECO:0000256" key="7">
    <source>
        <dbReference type="SAM" id="Phobius"/>
    </source>
</evidence>